<proteinExistence type="predicted"/>
<feature type="non-terminal residue" evidence="1">
    <location>
        <position position="1"/>
    </location>
</feature>
<evidence type="ECO:0000313" key="2">
    <source>
        <dbReference type="Proteomes" id="UP000291084"/>
    </source>
</evidence>
<reference evidence="1 2" key="1">
    <citation type="journal article" date="2015" name="Sci. Rep.">
        <title>The power of single molecule real-time sequencing technology in the de novo assembly of a eukaryotic genome.</title>
        <authorList>
            <person name="Sakai H."/>
            <person name="Naito K."/>
            <person name="Ogiso-Tanaka E."/>
            <person name="Takahashi Y."/>
            <person name="Iseki K."/>
            <person name="Muto C."/>
            <person name="Satou K."/>
            <person name="Teruya K."/>
            <person name="Shiroma A."/>
            <person name="Shimoji M."/>
            <person name="Hirano T."/>
            <person name="Itoh T."/>
            <person name="Kaga A."/>
            <person name="Tomooka N."/>
        </authorList>
    </citation>
    <scope>NUCLEOTIDE SEQUENCE [LARGE SCALE GENOMIC DNA]</scope>
    <source>
        <strain evidence="2">cv. Shumari</strain>
    </source>
</reference>
<organism evidence="1 2">
    <name type="scientific">Vigna angularis var. angularis</name>
    <dbReference type="NCBI Taxonomy" id="157739"/>
    <lineage>
        <taxon>Eukaryota</taxon>
        <taxon>Viridiplantae</taxon>
        <taxon>Streptophyta</taxon>
        <taxon>Embryophyta</taxon>
        <taxon>Tracheophyta</taxon>
        <taxon>Spermatophyta</taxon>
        <taxon>Magnoliopsida</taxon>
        <taxon>eudicotyledons</taxon>
        <taxon>Gunneridae</taxon>
        <taxon>Pentapetalae</taxon>
        <taxon>rosids</taxon>
        <taxon>fabids</taxon>
        <taxon>Fabales</taxon>
        <taxon>Fabaceae</taxon>
        <taxon>Papilionoideae</taxon>
        <taxon>50 kb inversion clade</taxon>
        <taxon>NPAAA clade</taxon>
        <taxon>indigoferoid/millettioid clade</taxon>
        <taxon>Phaseoleae</taxon>
        <taxon>Vigna</taxon>
    </lineage>
</organism>
<name>A0A0S3S9Z8_PHAAN</name>
<evidence type="ECO:0000313" key="1">
    <source>
        <dbReference type="EMBL" id="BAT89684.1"/>
    </source>
</evidence>
<dbReference type="EMBL" id="AP015039">
    <property type="protein sequence ID" value="BAT89684.1"/>
    <property type="molecule type" value="Genomic_DNA"/>
</dbReference>
<accession>A0A0S3S9Z8</accession>
<dbReference type="Proteomes" id="UP000291084">
    <property type="component" value="Chromosome 6"/>
</dbReference>
<gene>
    <name evidence="1" type="primary">Vigan.06G070700</name>
    <name evidence="1" type="ORF">VIGAN_06070700</name>
</gene>
<sequence>GERPQLAGRGSRLANVHSSLGERPLVESRASTRWASVHLLGNGRPLAGRASSLDFSAGRAPTRWATNVRSLGDECPFRLGYLILLP</sequence>
<dbReference type="AlphaFoldDB" id="A0A0S3S9Z8"/>
<keyword evidence="2" id="KW-1185">Reference proteome</keyword>
<protein>
    <submittedName>
        <fullName evidence="1">Uncharacterized protein</fullName>
    </submittedName>
</protein>